<dbReference type="eggNOG" id="KOG3106">
    <property type="taxonomic scope" value="Eukaryota"/>
</dbReference>
<feature type="transmembrane region" description="Helical" evidence="11">
    <location>
        <begin position="109"/>
        <end position="129"/>
    </location>
</feature>
<keyword evidence="7" id="KW-0653">Protein transport</keyword>
<evidence type="ECO:0000256" key="5">
    <source>
        <dbReference type="ARBA" id="ARBA00022824"/>
    </source>
</evidence>
<evidence type="ECO:0000256" key="10">
    <source>
        <dbReference type="ARBA" id="ARBA00023170"/>
    </source>
</evidence>
<dbReference type="InterPro" id="IPR000133">
    <property type="entry name" value="ER_ret_rcpt"/>
</dbReference>
<comment type="subcellular location">
    <subcellularLocation>
        <location evidence="1">Endoplasmic reticulum membrane</location>
        <topology evidence="1">Multi-pass membrane protein</topology>
    </subcellularLocation>
</comment>
<evidence type="ECO:0000256" key="8">
    <source>
        <dbReference type="ARBA" id="ARBA00022989"/>
    </source>
</evidence>
<sequence>MGSYEDAKRKAHVMKFKKYIKSLSKPQKVGLILTLCSFVLLLLYLVIDNHDTLFIMAEFVHFIGIAILAYKLLREKSCLGLSMQTQELTAIFLGIRLYCSFMMEYDWHTILDFLTLMATMWVLSTMKGSLKHNYETHNRPLDTIMTWQVLVPCVIMAIIAHPQTSHAVVNRVLWATCVYLEAVSVLPQLRVMQSAKVVERWTANYVFSLGVARFLSCAHWILQIFDGQSYLKTALTTGLWPVMVLVSEIVQTFILADFCYFYVLSFADGGKVVRLPAGLV</sequence>
<feature type="transmembrane region" description="Helical" evidence="11">
    <location>
        <begin position="203"/>
        <end position="222"/>
    </location>
</feature>
<feature type="transmembrane region" description="Helical" evidence="11">
    <location>
        <begin position="242"/>
        <end position="264"/>
    </location>
</feature>
<dbReference type="EMBL" id="FO082276">
    <property type="protein sequence ID" value="CCO15441.1"/>
    <property type="molecule type" value="Genomic_DNA"/>
</dbReference>
<dbReference type="PANTHER" id="PTHR10585">
    <property type="entry name" value="ER LUMEN PROTEIN RETAINING RECEPTOR"/>
    <property type="match status" value="1"/>
</dbReference>
<keyword evidence="13" id="KW-1185">Reference proteome</keyword>
<evidence type="ECO:0000256" key="7">
    <source>
        <dbReference type="ARBA" id="ARBA00022927"/>
    </source>
</evidence>
<dbReference type="AlphaFoldDB" id="K8EC06"/>
<keyword evidence="5" id="KW-0256">Endoplasmic reticulum</keyword>
<evidence type="ECO:0000256" key="3">
    <source>
        <dbReference type="ARBA" id="ARBA00022448"/>
    </source>
</evidence>
<dbReference type="GO" id="GO:0006621">
    <property type="term" value="P:protein retention in ER lumen"/>
    <property type="evidence" value="ECO:0007669"/>
    <property type="project" value="InterPro"/>
</dbReference>
<keyword evidence="10" id="KW-0675">Receptor</keyword>
<gene>
    <name evidence="12" type="ORF">Bathy03g00560</name>
</gene>
<organism evidence="12 13">
    <name type="scientific">Bathycoccus prasinos</name>
    <dbReference type="NCBI Taxonomy" id="41875"/>
    <lineage>
        <taxon>Eukaryota</taxon>
        <taxon>Viridiplantae</taxon>
        <taxon>Chlorophyta</taxon>
        <taxon>Mamiellophyceae</taxon>
        <taxon>Mamiellales</taxon>
        <taxon>Bathycoccaceae</taxon>
        <taxon>Bathycoccus</taxon>
    </lineage>
</organism>
<evidence type="ECO:0000256" key="2">
    <source>
        <dbReference type="ARBA" id="ARBA00010120"/>
    </source>
</evidence>
<dbReference type="STRING" id="41875.K8EC06"/>
<comment type="similarity">
    <text evidence="2">Belongs to the ERD2 family.</text>
</comment>
<keyword evidence="3" id="KW-0813">Transport</keyword>
<keyword evidence="8 11" id="KW-1133">Transmembrane helix</keyword>
<dbReference type="OrthoDB" id="7694678at2759"/>
<feature type="transmembrane region" description="Helical" evidence="11">
    <location>
        <begin position="29"/>
        <end position="47"/>
    </location>
</feature>
<protein>
    <recommendedName>
        <fullName evidence="14">ER lumen protein retaining receptor</fullName>
    </recommendedName>
</protein>
<feature type="transmembrane region" description="Helical" evidence="11">
    <location>
        <begin position="53"/>
        <end position="73"/>
    </location>
</feature>
<dbReference type="Pfam" id="PF00810">
    <property type="entry name" value="ER_lumen_recept"/>
    <property type="match status" value="1"/>
</dbReference>
<evidence type="ECO:0000313" key="12">
    <source>
        <dbReference type="EMBL" id="CCO15441.1"/>
    </source>
</evidence>
<accession>K8EC06</accession>
<dbReference type="Proteomes" id="UP000198341">
    <property type="component" value="Chromosome 3"/>
</dbReference>
<evidence type="ECO:0000256" key="6">
    <source>
        <dbReference type="ARBA" id="ARBA00022892"/>
    </source>
</evidence>
<reference evidence="12 13" key="1">
    <citation type="submission" date="2011-10" db="EMBL/GenBank/DDBJ databases">
        <authorList>
            <person name="Genoscope - CEA"/>
        </authorList>
    </citation>
    <scope>NUCLEOTIDE SEQUENCE [LARGE SCALE GENOMIC DNA]</scope>
    <source>
        <strain evidence="12 13">RCC 1105</strain>
    </source>
</reference>
<dbReference type="PRINTS" id="PR00660">
    <property type="entry name" value="ERLUMENR"/>
</dbReference>
<dbReference type="GeneID" id="19016594"/>
<dbReference type="RefSeq" id="XP_007514004.1">
    <property type="nucleotide sequence ID" value="XM_007513942.1"/>
</dbReference>
<feature type="transmembrane region" description="Helical" evidence="11">
    <location>
        <begin position="141"/>
        <end position="160"/>
    </location>
</feature>
<dbReference type="GO" id="GO:0005789">
    <property type="term" value="C:endoplasmic reticulum membrane"/>
    <property type="evidence" value="ECO:0007669"/>
    <property type="project" value="UniProtKB-SubCell"/>
</dbReference>
<proteinExistence type="inferred from homology"/>
<dbReference type="KEGG" id="bpg:Bathy03g00560"/>
<keyword evidence="9 11" id="KW-0472">Membrane</keyword>
<keyword evidence="6" id="KW-0931">ER-Golgi transport</keyword>
<dbReference type="GO" id="GO:0046923">
    <property type="term" value="F:ER retention sequence binding"/>
    <property type="evidence" value="ECO:0007669"/>
    <property type="project" value="InterPro"/>
</dbReference>
<evidence type="ECO:0000256" key="11">
    <source>
        <dbReference type="SAM" id="Phobius"/>
    </source>
</evidence>
<name>K8EC06_9CHLO</name>
<evidence type="ECO:0000313" key="13">
    <source>
        <dbReference type="Proteomes" id="UP000198341"/>
    </source>
</evidence>
<evidence type="ECO:0008006" key="14">
    <source>
        <dbReference type="Google" id="ProtNLM"/>
    </source>
</evidence>
<dbReference type="GO" id="GO:0015031">
    <property type="term" value="P:protein transport"/>
    <property type="evidence" value="ECO:0007669"/>
    <property type="project" value="UniProtKB-KW"/>
</dbReference>
<evidence type="ECO:0000256" key="4">
    <source>
        <dbReference type="ARBA" id="ARBA00022692"/>
    </source>
</evidence>
<evidence type="ECO:0000256" key="9">
    <source>
        <dbReference type="ARBA" id="ARBA00023136"/>
    </source>
</evidence>
<dbReference type="GO" id="GO:0016192">
    <property type="term" value="P:vesicle-mediated transport"/>
    <property type="evidence" value="ECO:0007669"/>
    <property type="project" value="UniProtKB-KW"/>
</dbReference>
<evidence type="ECO:0000256" key="1">
    <source>
        <dbReference type="ARBA" id="ARBA00004477"/>
    </source>
</evidence>
<keyword evidence="4 11" id="KW-0812">Transmembrane</keyword>